<proteinExistence type="predicted"/>
<feature type="compositionally biased region" description="Basic residues" evidence="1">
    <location>
        <begin position="187"/>
        <end position="201"/>
    </location>
</feature>
<accession>A0ABS4UZC4</accession>
<feature type="region of interest" description="Disordered" evidence="1">
    <location>
        <begin position="185"/>
        <end position="223"/>
    </location>
</feature>
<protein>
    <submittedName>
        <fullName evidence="2">Uncharacterized protein</fullName>
    </submittedName>
</protein>
<comment type="caution">
    <text evidence="2">The sequence shown here is derived from an EMBL/GenBank/DDBJ whole genome shotgun (WGS) entry which is preliminary data.</text>
</comment>
<keyword evidence="3" id="KW-1185">Reference proteome</keyword>
<sequence>MDRLHQEWKTDKNSPGGRAFVAAVGALRALREEREGEYQGKQLGYGPQSYDVRDCAELKVPVDREFTPGGYERGPSHRLVYREFDPLPTMEDGRVVPDPNAQAYRQPITFAHRSHDPADSAGQRRTSQDSAWDVPSACRRVTCKGWPAEVDPTSVPSARASRPRRSDCRCLAICSSRRRSFGTVRRLERRRSLPRRRRRTSTGRLAQVPPGSPAETTAPGRADRAESRSVRCLLQRLLRCLLQRLLQSGSVGLVRGERHLRLVAVERDAE</sequence>
<evidence type="ECO:0000256" key="1">
    <source>
        <dbReference type="SAM" id="MobiDB-lite"/>
    </source>
</evidence>
<organism evidence="2 3">
    <name type="scientific">Kribbella aluminosa</name>
    <dbReference type="NCBI Taxonomy" id="416017"/>
    <lineage>
        <taxon>Bacteria</taxon>
        <taxon>Bacillati</taxon>
        <taxon>Actinomycetota</taxon>
        <taxon>Actinomycetes</taxon>
        <taxon>Propionibacteriales</taxon>
        <taxon>Kribbellaceae</taxon>
        <taxon>Kribbella</taxon>
    </lineage>
</organism>
<evidence type="ECO:0000313" key="2">
    <source>
        <dbReference type="EMBL" id="MBP2356889.1"/>
    </source>
</evidence>
<reference evidence="2 3" key="1">
    <citation type="submission" date="2021-03" db="EMBL/GenBank/DDBJ databases">
        <title>Sequencing the genomes of 1000 actinobacteria strains.</title>
        <authorList>
            <person name="Klenk H.-P."/>
        </authorList>
    </citation>
    <scope>NUCLEOTIDE SEQUENCE [LARGE SCALE GENOMIC DNA]</scope>
    <source>
        <strain evidence="2 3">DSM 18824</strain>
    </source>
</reference>
<dbReference type="EMBL" id="JAGINT010000002">
    <property type="protein sequence ID" value="MBP2356889.1"/>
    <property type="molecule type" value="Genomic_DNA"/>
</dbReference>
<evidence type="ECO:0000313" key="3">
    <source>
        <dbReference type="Proteomes" id="UP000755585"/>
    </source>
</evidence>
<feature type="region of interest" description="Disordered" evidence="1">
    <location>
        <begin position="112"/>
        <end position="133"/>
    </location>
</feature>
<gene>
    <name evidence="2" type="ORF">JOF29_007999</name>
</gene>
<dbReference type="Proteomes" id="UP000755585">
    <property type="component" value="Unassembled WGS sequence"/>
</dbReference>
<name>A0ABS4UZC4_9ACTN</name>